<name>A0ABI7W495_FELCA</name>
<dbReference type="Proteomes" id="UP000823872">
    <property type="component" value="Chromosome X"/>
</dbReference>
<proteinExistence type="predicted"/>
<reference evidence="1 2" key="1">
    <citation type="submission" date="2021-02" db="EMBL/GenBank/DDBJ databases">
        <title>Safari Cat Assemblies.</title>
        <authorList>
            <person name="Bredemeyer K.R."/>
            <person name="Murphy W.J."/>
        </authorList>
    </citation>
    <scope>NUCLEOTIDE SEQUENCE [LARGE SCALE GENOMIC DNA]</scope>
</reference>
<organism evidence="1 2">
    <name type="scientific">Felis catus</name>
    <name type="common">Cat</name>
    <name type="synonym">Felis silvestris catus</name>
    <dbReference type="NCBI Taxonomy" id="9685"/>
    <lineage>
        <taxon>Eukaryota</taxon>
        <taxon>Metazoa</taxon>
        <taxon>Chordata</taxon>
        <taxon>Craniata</taxon>
        <taxon>Vertebrata</taxon>
        <taxon>Euteleostomi</taxon>
        <taxon>Mammalia</taxon>
        <taxon>Eutheria</taxon>
        <taxon>Laurasiatheria</taxon>
        <taxon>Carnivora</taxon>
        <taxon>Feliformia</taxon>
        <taxon>Felidae</taxon>
        <taxon>Felinae</taxon>
        <taxon>Felis</taxon>
    </lineage>
</organism>
<accession>A0ABI7W495</accession>
<protein>
    <submittedName>
        <fullName evidence="1">Uncharacterized protein</fullName>
    </submittedName>
</protein>
<keyword evidence="2" id="KW-1185">Reference proteome</keyword>
<reference evidence="1" key="2">
    <citation type="submission" date="2025-08" db="UniProtKB">
        <authorList>
            <consortium name="Ensembl"/>
        </authorList>
    </citation>
    <scope>IDENTIFICATION</scope>
    <source>
        <strain evidence="1">breed Abyssinian</strain>
    </source>
</reference>
<evidence type="ECO:0000313" key="2">
    <source>
        <dbReference type="Proteomes" id="UP000823872"/>
    </source>
</evidence>
<dbReference type="Ensembl" id="ENSFCTT00005008196.1">
    <property type="protein sequence ID" value="ENSFCTP00005005136.1"/>
    <property type="gene ID" value="ENSFCTG00005003054.1"/>
</dbReference>
<sequence>MCCGSRPCIFPPCCCSVPSQDIKALGNQYVNDGFKRHKTIGFDKVQSFMKEWEEDESRNLTEA</sequence>
<reference evidence="1" key="3">
    <citation type="submission" date="2025-09" db="UniProtKB">
        <authorList>
            <consortium name="Ensembl"/>
        </authorList>
    </citation>
    <scope>IDENTIFICATION</scope>
    <source>
        <strain evidence="1">breed Abyssinian</strain>
    </source>
</reference>
<evidence type="ECO:0000313" key="1">
    <source>
        <dbReference type="Ensembl" id="ENSFCTP00005005136.1"/>
    </source>
</evidence>